<dbReference type="InterPro" id="IPR010982">
    <property type="entry name" value="Lambda_DNA-bd_dom_sf"/>
</dbReference>
<organism evidence="1">
    <name type="scientific">Siphoviridae sp. ctUGR26</name>
    <dbReference type="NCBI Taxonomy" id="2825527"/>
    <lineage>
        <taxon>Viruses</taxon>
        <taxon>Duplodnaviria</taxon>
        <taxon>Heunggongvirae</taxon>
        <taxon>Uroviricota</taxon>
        <taxon>Caudoviricetes</taxon>
    </lineage>
</organism>
<sequence>MPAEPFKVKAKEYIARFMRELNARHENEVMEQVITALETAFGVSKQAAKIRLVELGFDAAIGTYTYLDGHYVKPHTFRKGALKVNQTFSISAQGAAVERFVNQDLRKLTESGDYIFVDNHYVYNAPLYVQYDEDGRLDLTDYARSHMDECCLVFDMKITSKVSEEYHTVCFLNREDSNITFELKFHNGYQNAPQERQVAMRKKQQEEEIAIRKKMTDDPEQCMELLLNWRGMKYTDLGDAIDRDPKTISRTVKRETTPKVETAALICFGMNLPPSISFKLMEVLGCPLSPINPAHQWISEALCIKYPEPIWAIRDYLAPYGVEI</sequence>
<protein>
    <submittedName>
        <fullName evidence="1">Helix-turn-helix domain protein</fullName>
    </submittedName>
</protein>
<evidence type="ECO:0000313" key="1">
    <source>
        <dbReference type="EMBL" id="DAE15327.1"/>
    </source>
</evidence>
<accession>A0A8S5Q7K9</accession>
<dbReference type="GO" id="GO:0003677">
    <property type="term" value="F:DNA binding"/>
    <property type="evidence" value="ECO:0007669"/>
    <property type="project" value="InterPro"/>
</dbReference>
<dbReference type="EMBL" id="BK015602">
    <property type="protein sequence ID" value="DAE15327.1"/>
    <property type="molecule type" value="Genomic_DNA"/>
</dbReference>
<name>A0A8S5Q7K9_9CAUD</name>
<dbReference type="SUPFAM" id="SSF47413">
    <property type="entry name" value="lambda repressor-like DNA-binding domains"/>
    <property type="match status" value="1"/>
</dbReference>
<reference evidence="1" key="1">
    <citation type="journal article" date="2021" name="Proc. Natl. Acad. Sci. U.S.A.">
        <title>A Catalog of Tens of Thousands of Viruses from Human Metagenomes Reveals Hidden Associations with Chronic Diseases.</title>
        <authorList>
            <person name="Tisza M.J."/>
            <person name="Buck C.B."/>
        </authorList>
    </citation>
    <scope>NUCLEOTIDE SEQUENCE</scope>
    <source>
        <strain evidence="1">CtUGR26</strain>
    </source>
</reference>
<proteinExistence type="predicted"/>